<keyword evidence="2" id="KW-1185">Reference proteome</keyword>
<dbReference type="Ensembl" id="ENSPSTT00000020623.1">
    <property type="protein sequence ID" value="ENSPSTP00000019675.1"/>
    <property type="gene ID" value="ENSPSTG00000014229.1"/>
</dbReference>
<organism evidence="1 2">
    <name type="scientific">Pavo cristatus</name>
    <name type="common">Indian peafowl</name>
    <name type="synonym">Blue peafowl</name>
    <dbReference type="NCBI Taxonomy" id="9049"/>
    <lineage>
        <taxon>Eukaryota</taxon>
        <taxon>Metazoa</taxon>
        <taxon>Chordata</taxon>
        <taxon>Craniata</taxon>
        <taxon>Vertebrata</taxon>
        <taxon>Euteleostomi</taxon>
        <taxon>Archelosauria</taxon>
        <taxon>Archosauria</taxon>
        <taxon>Dinosauria</taxon>
        <taxon>Saurischia</taxon>
        <taxon>Theropoda</taxon>
        <taxon>Coelurosauria</taxon>
        <taxon>Aves</taxon>
        <taxon>Neognathae</taxon>
        <taxon>Galloanserae</taxon>
        <taxon>Galliformes</taxon>
        <taxon>Phasianidae</taxon>
        <taxon>Phasianinae</taxon>
        <taxon>Pavo</taxon>
    </lineage>
</organism>
<proteinExistence type="predicted"/>
<reference evidence="1" key="2">
    <citation type="submission" date="2025-09" db="UniProtKB">
        <authorList>
            <consortium name="Ensembl"/>
        </authorList>
    </citation>
    <scope>IDENTIFICATION</scope>
</reference>
<evidence type="ECO:0000313" key="1">
    <source>
        <dbReference type="Ensembl" id="ENSPSTP00000019675.1"/>
    </source>
</evidence>
<protein>
    <submittedName>
        <fullName evidence="1">Uncharacterized protein</fullName>
    </submittedName>
</protein>
<dbReference type="Proteomes" id="UP000694428">
    <property type="component" value="Unplaced"/>
</dbReference>
<sequence>CTTHPQNPPPCHLGWFCSTAPMVPSTKRNLSLGGHVGFDSLPDQLVSKSVTQGFSFNILCVGEHSPASSSWGWNRG</sequence>
<name>A0A8C9FQS6_PAVCR</name>
<accession>A0A8C9FQS6</accession>
<dbReference type="AlphaFoldDB" id="A0A8C9FQS6"/>
<reference evidence="1" key="1">
    <citation type="submission" date="2025-08" db="UniProtKB">
        <authorList>
            <consortium name="Ensembl"/>
        </authorList>
    </citation>
    <scope>IDENTIFICATION</scope>
</reference>
<evidence type="ECO:0000313" key="2">
    <source>
        <dbReference type="Proteomes" id="UP000694428"/>
    </source>
</evidence>